<comment type="subcellular location">
    <subcellularLocation>
        <location evidence="9">Cytoplasm</location>
    </subcellularLocation>
    <subcellularLocation>
        <location evidence="9">Secreted</location>
    </subcellularLocation>
    <subcellularLocation>
        <location evidence="9">Cell surface</location>
    </subcellularLocation>
    <text evidence="9">Fractions of enolase are present in both the cytoplasm and on the cell surface.</text>
</comment>
<evidence type="ECO:0000256" key="1">
    <source>
        <dbReference type="ARBA" id="ARBA00005031"/>
    </source>
</evidence>
<dbReference type="InterPro" id="IPR020811">
    <property type="entry name" value="Enolase_N"/>
</dbReference>
<feature type="binding site" evidence="9 12">
    <location>
        <position position="252"/>
    </location>
    <ligand>
        <name>Mg(2+)</name>
        <dbReference type="ChEBI" id="CHEBI:18420"/>
    </ligand>
</feature>
<dbReference type="GO" id="GO:0004634">
    <property type="term" value="F:phosphopyruvate hydratase activity"/>
    <property type="evidence" value="ECO:0007669"/>
    <property type="project" value="UniProtKB-UniRule"/>
</dbReference>
<feature type="active site" description="Proton acceptor" evidence="9 10">
    <location>
        <position position="349"/>
    </location>
</feature>
<feature type="binding site" evidence="11">
    <location>
        <begin position="376"/>
        <end position="379"/>
    </location>
    <ligand>
        <name>substrate</name>
    </ligand>
</feature>
<dbReference type="InterPro" id="IPR020809">
    <property type="entry name" value="Enolase_CS"/>
</dbReference>
<dbReference type="GO" id="GO:0009986">
    <property type="term" value="C:cell surface"/>
    <property type="evidence" value="ECO:0007669"/>
    <property type="project" value="UniProtKB-SubCell"/>
</dbReference>
<dbReference type="EC" id="4.2.1.11" evidence="3 9"/>
<dbReference type="Gene3D" id="3.20.20.120">
    <property type="entry name" value="Enolase-like C-terminal domain"/>
    <property type="match status" value="1"/>
</dbReference>
<evidence type="ECO:0000256" key="12">
    <source>
        <dbReference type="PIRSR" id="PIRSR001400-3"/>
    </source>
</evidence>
<dbReference type="InterPro" id="IPR029017">
    <property type="entry name" value="Enolase-like_N"/>
</dbReference>
<keyword evidence="6 9" id="KW-0460">Magnesium</keyword>
<evidence type="ECO:0000256" key="7">
    <source>
        <dbReference type="ARBA" id="ARBA00023152"/>
    </source>
</evidence>
<dbReference type="SUPFAM" id="SSF54826">
    <property type="entry name" value="Enolase N-terminal domain-like"/>
    <property type="match status" value="1"/>
</dbReference>
<dbReference type="SUPFAM" id="SSF51604">
    <property type="entry name" value="Enolase C-terminal domain-like"/>
    <property type="match status" value="1"/>
</dbReference>
<feature type="binding site" evidence="11">
    <location>
        <position position="400"/>
    </location>
    <ligand>
        <name>substrate</name>
    </ligand>
</feature>
<dbReference type="EMBL" id="JAAZBX010000011">
    <property type="protein sequence ID" value="NLD25581.1"/>
    <property type="molecule type" value="Genomic_DNA"/>
</dbReference>
<organism evidence="15 16">
    <name type="scientific">Candidatus Dojkabacteria bacterium</name>
    <dbReference type="NCBI Taxonomy" id="2099670"/>
    <lineage>
        <taxon>Bacteria</taxon>
        <taxon>Candidatus Dojkabacteria</taxon>
    </lineage>
</organism>
<comment type="cofactor">
    <cofactor evidence="12">
        <name>Mg(2+)</name>
        <dbReference type="ChEBI" id="CHEBI:18420"/>
    </cofactor>
    <text evidence="12">Mg(2+) is required for catalysis and for stabilizing the dimer.</text>
</comment>
<evidence type="ECO:0000256" key="3">
    <source>
        <dbReference type="ARBA" id="ARBA00012058"/>
    </source>
</evidence>
<gene>
    <name evidence="9 15" type="primary">eno</name>
    <name evidence="15" type="ORF">GX656_02980</name>
</gene>
<evidence type="ECO:0000313" key="15">
    <source>
        <dbReference type="EMBL" id="NLD25581.1"/>
    </source>
</evidence>
<feature type="binding site" evidence="11">
    <location>
        <position position="297"/>
    </location>
    <ligand>
        <name>substrate</name>
    </ligand>
</feature>
<feature type="domain" description="Enolase N-terminal" evidence="14">
    <location>
        <begin position="3"/>
        <end position="133"/>
    </location>
</feature>
<evidence type="ECO:0000259" key="13">
    <source>
        <dbReference type="SMART" id="SM01192"/>
    </source>
</evidence>
<feature type="binding site" evidence="9">
    <location>
        <position position="170"/>
    </location>
    <ligand>
        <name>(2R)-2-phosphoglycerate</name>
        <dbReference type="ChEBI" id="CHEBI:58289"/>
    </ligand>
</feature>
<feature type="binding site" evidence="11">
    <location>
        <position position="162"/>
    </location>
    <ligand>
        <name>substrate</name>
    </ligand>
</feature>
<dbReference type="SMART" id="SM01193">
    <property type="entry name" value="Enolase_N"/>
    <property type="match status" value="1"/>
</dbReference>
<feature type="binding site" evidence="9 12">
    <location>
        <position position="324"/>
    </location>
    <ligand>
        <name>Mg(2+)</name>
        <dbReference type="ChEBI" id="CHEBI:18420"/>
    </ligand>
</feature>
<dbReference type="Pfam" id="PF03952">
    <property type="entry name" value="Enolase_N"/>
    <property type="match status" value="1"/>
</dbReference>
<dbReference type="GO" id="GO:0006096">
    <property type="term" value="P:glycolytic process"/>
    <property type="evidence" value="ECO:0007669"/>
    <property type="project" value="UniProtKB-UniRule"/>
</dbReference>
<dbReference type="HAMAP" id="MF_00318">
    <property type="entry name" value="Enolase"/>
    <property type="match status" value="1"/>
</dbReference>
<feature type="binding site" evidence="11">
    <location>
        <position position="171"/>
    </location>
    <ligand>
        <name>substrate</name>
    </ligand>
</feature>
<evidence type="ECO:0000256" key="10">
    <source>
        <dbReference type="PIRSR" id="PIRSR001400-1"/>
    </source>
</evidence>
<feature type="binding site" evidence="9">
    <location>
        <position position="379"/>
    </location>
    <ligand>
        <name>(2R)-2-phosphoglycerate</name>
        <dbReference type="ChEBI" id="CHEBI:58289"/>
    </ligand>
</feature>
<dbReference type="PIRSF" id="PIRSF001400">
    <property type="entry name" value="Enolase"/>
    <property type="match status" value="1"/>
</dbReference>
<dbReference type="SFLD" id="SFLDG00178">
    <property type="entry name" value="enolase"/>
    <property type="match status" value="1"/>
</dbReference>
<dbReference type="NCBIfam" id="TIGR01060">
    <property type="entry name" value="eno"/>
    <property type="match status" value="1"/>
</dbReference>
<evidence type="ECO:0000256" key="5">
    <source>
        <dbReference type="ARBA" id="ARBA00022525"/>
    </source>
</evidence>
<dbReference type="PROSITE" id="PS00164">
    <property type="entry name" value="ENOLASE"/>
    <property type="match status" value="1"/>
</dbReference>
<sequence>MKIQNISAREILDSNGNPTIETTVELLDGTTGTASVPSGASTGKTEVLELRDEDMNRYGGKGVLKAVNIVNNTISPLFKDKEINSQEEFDNILIQDDGTKNKEKFGGNTILSCSEAFARAVANSFGLELFDYIAMTYWKDNNYRGKLTLPTPLVLVLEGAKHGNWSTDIQEYMIVPNSLHFKTFSEKIEASVKVYNQIGKILSEKNYSLGVGFEGAYAPKELKNNQEAFDIIVEGINKSNYKLGEHFNIALDVASSEFYSHQSSTYNLKKENRNLSPQEWNDFQMEWYKKYSVISVEDPFDQEAWDSWSKFTQEFGENGMVVGDDLLTTNVERIEKGIERRAINTVLIKPNQIGTVTETLNAIKLTEEKGLNSIISHRSGETNDSFIADLVVGTPSKFAKFGGVNRGERLSKYNRLLNIESSLTRILT</sequence>
<dbReference type="SFLD" id="SFLDS00001">
    <property type="entry name" value="Enolase"/>
    <property type="match status" value="1"/>
</dbReference>
<keyword evidence="15" id="KW-0670">Pyruvate</keyword>
<feature type="binding site" evidence="9">
    <location>
        <position position="349"/>
    </location>
    <ligand>
        <name>(2R)-2-phosphoglycerate</name>
        <dbReference type="ChEBI" id="CHEBI:58289"/>
    </ligand>
</feature>
<comment type="similarity">
    <text evidence="2 9">Belongs to the enolase family.</text>
</comment>
<comment type="pathway">
    <text evidence="1 9">Carbohydrate degradation; glycolysis; pyruvate from D-glyceraldehyde 3-phosphate: step 4/5.</text>
</comment>
<comment type="catalytic activity">
    <reaction evidence="9">
        <text>(2R)-2-phosphoglycerate = phosphoenolpyruvate + H2O</text>
        <dbReference type="Rhea" id="RHEA:10164"/>
        <dbReference type="ChEBI" id="CHEBI:15377"/>
        <dbReference type="ChEBI" id="CHEBI:58289"/>
        <dbReference type="ChEBI" id="CHEBI:58702"/>
        <dbReference type="EC" id="4.2.1.11"/>
    </reaction>
</comment>
<evidence type="ECO:0000256" key="6">
    <source>
        <dbReference type="ARBA" id="ARBA00022842"/>
    </source>
</evidence>
<dbReference type="GO" id="GO:0000287">
    <property type="term" value="F:magnesium ion binding"/>
    <property type="evidence" value="ECO:0007669"/>
    <property type="project" value="UniProtKB-UniRule"/>
</dbReference>
<evidence type="ECO:0000256" key="2">
    <source>
        <dbReference type="ARBA" id="ARBA00009604"/>
    </source>
</evidence>
<dbReference type="InterPro" id="IPR020810">
    <property type="entry name" value="Enolase_C"/>
</dbReference>
<evidence type="ECO:0000259" key="14">
    <source>
        <dbReference type="SMART" id="SM01193"/>
    </source>
</evidence>
<protein>
    <recommendedName>
        <fullName evidence="4 9">Enolase</fullName>
        <ecNumber evidence="3 9">4.2.1.11</ecNumber>
    </recommendedName>
    <alternativeName>
        <fullName evidence="9">2-phospho-D-glycerate hydro-lyase</fullName>
    </alternativeName>
    <alternativeName>
        <fullName evidence="9">2-phosphoglycerate dehydratase</fullName>
    </alternativeName>
</protein>
<dbReference type="PRINTS" id="PR00148">
    <property type="entry name" value="ENOLASE"/>
</dbReference>
<dbReference type="InterPro" id="IPR000941">
    <property type="entry name" value="Enolase"/>
</dbReference>
<comment type="cofactor">
    <cofactor evidence="9">
        <name>Mg(2+)</name>
        <dbReference type="ChEBI" id="CHEBI:18420"/>
    </cofactor>
    <text evidence="9">Binds a second Mg(2+) ion via substrate during catalysis.</text>
</comment>
<feature type="binding site" evidence="11">
    <location>
        <position position="324"/>
    </location>
    <ligand>
        <name>substrate</name>
    </ligand>
</feature>
<feature type="binding site" evidence="9 12">
    <location>
        <position position="297"/>
    </location>
    <ligand>
        <name>Mg(2+)</name>
        <dbReference type="ChEBI" id="CHEBI:18420"/>
    </ligand>
</feature>
<dbReference type="SFLD" id="SFLDF00002">
    <property type="entry name" value="enolase"/>
    <property type="match status" value="1"/>
</dbReference>
<feature type="domain" description="Enolase C-terminal TIM barrel" evidence="13">
    <location>
        <begin position="146"/>
        <end position="426"/>
    </location>
</feature>
<dbReference type="Gene3D" id="3.30.390.10">
    <property type="entry name" value="Enolase-like, N-terminal domain"/>
    <property type="match status" value="1"/>
</dbReference>
<feature type="binding site" evidence="9">
    <location>
        <position position="400"/>
    </location>
    <ligand>
        <name>(2R)-2-phosphoglycerate</name>
        <dbReference type="ChEBI" id="CHEBI:58289"/>
    </ligand>
</feature>
<proteinExistence type="inferred from homology"/>
<dbReference type="InterPro" id="IPR036849">
    <property type="entry name" value="Enolase-like_C_sf"/>
</dbReference>
<keyword evidence="9" id="KW-0963">Cytoplasm</keyword>
<dbReference type="GO" id="GO:0000015">
    <property type="term" value="C:phosphopyruvate hydratase complex"/>
    <property type="evidence" value="ECO:0007669"/>
    <property type="project" value="InterPro"/>
</dbReference>
<dbReference type="UniPathway" id="UPA00109">
    <property type="reaction ID" value="UER00187"/>
</dbReference>
<evidence type="ECO:0000256" key="9">
    <source>
        <dbReference type="HAMAP-Rule" id="MF_00318"/>
    </source>
</evidence>
<dbReference type="PANTHER" id="PTHR11902:SF1">
    <property type="entry name" value="ENOLASE"/>
    <property type="match status" value="1"/>
</dbReference>
<evidence type="ECO:0000256" key="8">
    <source>
        <dbReference type="ARBA" id="ARBA00023239"/>
    </source>
</evidence>
<dbReference type="SMART" id="SM01192">
    <property type="entry name" value="Enolase_C"/>
    <property type="match status" value="1"/>
</dbReference>
<feature type="binding site" evidence="9">
    <location>
        <position position="378"/>
    </location>
    <ligand>
        <name>(2R)-2-phosphoglycerate</name>
        <dbReference type="ChEBI" id="CHEBI:58289"/>
    </ligand>
</feature>
<reference evidence="15 16" key="1">
    <citation type="journal article" date="2020" name="Biotechnol. Biofuels">
        <title>New insights from the biogas microbiome by comprehensive genome-resolved metagenomics of nearly 1600 species originating from multiple anaerobic digesters.</title>
        <authorList>
            <person name="Campanaro S."/>
            <person name="Treu L."/>
            <person name="Rodriguez-R L.M."/>
            <person name="Kovalovszki A."/>
            <person name="Ziels R.M."/>
            <person name="Maus I."/>
            <person name="Zhu X."/>
            <person name="Kougias P.G."/>
            <person name="Basile A."/>
            <person name="Luo G."/>
            <person name="Schluter A."/>
            <person name="Konstantinidis K.T."/>
            <person name="Angelidaki I."/>
        </authorList>
    </citation>
    <scope>NUCLEOTIDE SEQUENCE [LARGE SCALE GENOMIC DNA]</scope>
    <source>
        <strain evidence="15">AS06rmzACSIP_65</strain>
    </source>
</reference>
<feature type="active site" description="Proton donor" evidence="9 10">
    <location>
        <position position="214"/>
    </location>
</feature>
<name>A0A847D1Q0_9BACT</name>
<keyword evidence="7 9" id="KW-0324">Glycolysis</keyword>
<evidence type="ECO:0000256" key="4">
    <source>
        <dbReference type="ARBA" id="ARBA00017068"/>
    </source>
</evidence>
<dbReference type="CDD" id="cd03313">
    <property type="entry name" value="enolase"/>
    <property type="match status" value="1"/>
</dbReference>
<dbReference type="Proteomes" id="UP000545876">
    <property type="component" value="Unassembled WGS sequence"/>
</dbReference>
<keyword evidence="5 9" id="KW-0964">Secreted</keyword>
<dbReference type="PANTHER" id="PTHR11902">
    <property type="entry name" value="ENOLASE"/>
    <property type="match status" value="1"/>
</dbReference>
<dbReference type="GO" id="GO:0005576">
    <property type="term" value="C:extracellular region"/>
    <property type="evidence" value="ECO:0007669"/>
    <property type="project" value="UniProtKB-SubCell"/>
</dbReference>
<accession>A0A847D1Q0</accession>
<keyword evidence="8 9" id="KW-0456">Lyase</keyword>
<comment type="caution">
    <text evidence="15">The sequence shown here is derived from an EMBL/GenBank/DDBJ whole genome shotgun (WGS) entry which is preliminary data.</text>
</comment>
<dbReference type="Pfam" id="PF00113">
    <property type="entry name" value="Enolase_C"/>
    <property type="match status" value="1"/>
</dbReference>
<dbReference type="AlphaFoldDB" id="A0A847D1Q0"/>
<keyword evidence="9 12" id="KW-0479">Metal-binding</keyword>
<evidence type="ECO:0000313" key="16">
    <source>
        <dbReference type="Proteomes" id="UP000545876"/>
    </source>
</evidence>
<comment type="function">
    <text evidence="9">Catalyzes the reversible conversion of 2-phosphoglycerate (2-PG) into phosphoenolpyruvate (PEP). It is essential for the degradation of carbohydrates via glycolysis.</text>
</comment>
<evidence type="ECO:0000256" key="11">
    <source>
        <dbReference type="PIRSR" id="PIRSR001400-2"/>
    </source>
</evidence>